<organism evidence="2 3">
    <name type="scientific">Coemansia brasiliensis</name>
    <dbReference type="NCBI Taxonomy" id="2650707"/>
    <lineage>
        <taxon>Eukaryota</taxon>
        <taxon>Fungi</taxon>
        <taxon>Fungi incertae sedis</taxon>
        <taxon>Zoopagomycota</taxon>
        <taxon>Kickxellomycotina</taxon>
        <taxon>Kickxellomycetes</taxon>
        <taxon>Kickxellales</taxon>
        <taxon>Kickxellaceae</taxon>
        <taxon>Coemansia</taxon>
    </lineage>
</organism>
<evidence type="ECO:0000313" key="2">
    <source>
        <dbReference type="EMBL" id="KAJ2851228.1"/>
    </source>
</evidence>
<feature type="compositionally biased region" description="Low complexity" evidence="1">
    <location>
        <begin position="420"/>
        <end position="434"/>
    </location>
</feature>
<feature type="compositionally biased region" description="Acidic residues" evidence="1">
    <location>
        <begin position="857"/>
        <end position="866"/>
    </location>
</feature>
<dbReference type="OrthoDB" id="342264at2759"/>
<accession>A0A9W8I991</accession>
<feature type="compositionally biased region" description="Low complexity" evidence="1">
    <location>
        <begin position="574"/>
        <end position="583"/>
    </location>
</feature>
<sequence>MTLETVTETLDFLSSASTESLPEQKAVDISPASSDRLYSPIIRELAAAWLYSADGEQKLELRQGLNAIGGIRATAIQDLWSQQGNSLHYAAEPMHMVSLDTAAQVVVEINDNLHVLYDLGGSVEIGHRKGPIRRGTGYVVDDGKQVWLDGCLFWYRKAELQSPSPPPPWRRQQFANCRAQATRLQREVPIKLNSPSPLQETNEHFDVLSPLLGNSPQLSLSDGDLLPSPRPLIQEEGFQKQSPPYINGISEKDEEELAPTQPLSPDQCPRADAATVSSNEHLPPASAFVYAPERVVLHGPAGRYPYDFEQMEATLHSIVQPTPPTQPELYSSDVDNAHASAEETPPVAAAAIASAATTNDTGLSSDFSQTFLSPALPEDNPHDTAQPANPHRTPINPPPKPPLQQQTPGAAIRPLHFRHSTPLTLSTSTRASSRSSDDMRSKPKPSPAADEFPDDLLATGHRRRRSTHTAPRPPSPALPHSASSAENTPTRANGSRANATLLSQTPVSKSEEELPNSSPALLPQPDLLLSDKPGKVEELFDPSIDPPSSLDSPVSAEPSPTLPQQPPAPPPPLAALSKKAASADGPGWINADERPKRTPPIGGSRSKSLRESLRRLPGGNRGPARAGLSKQRRQQPAKPAMSTPARSHRNLGLGSTPPLTRQRSSSIATEPTPSRITLSGLPAAERSRAMRALEQHAVLPTENPLEADVCIRYGSLGRTLKVLCALARGTPIVPVAWIHSLEESKKPLLAAHAHLLIDRVTERDWGFSLGLTLERARKQPLLQEYCVLIASVLRDPICLSIIARAAGAKVLNDFASREELMLKGGNQSRFLSSDQSQQQTLMAVLDAAGGSQSSEEHDNDSDEDWCLESTKSSSKRRRRRKKKRKTLPRLKPVPIPDADDNALCSEPSLILAPPTPSTASSKPLAKRPRNSSALGSDMLHLADFTQDIQCIVDARRKELNCMGNQLLVVTDNSAPQWIPENARITTPELLIQSIIHCAIHF</sequence>
<protein>
    <submittedName>
        <fullName evidence="2">Mediator of DNA damage checkpoint protein 1</fullName>
    </submittedName>
</protein>
<dbReference type="AlphaFoldDB" id="A0A9W8I991"/>
<keyword evidence="3" id="KW-1185">Reference proteome</keyword>
<evidence type="ECO:0000256" key="1">
    <source>
        <dbReference type="SAM" id="MobiDB-lite"/>
    </source>
</evidence>
<feature type="compositionally biased region" description="Basic residues" evidence="1">
    <location>
        <begin position="873"/>
        <end position="888"/>
    </location>
</feature>
<evidence type="ECO:0000313" key="3">
    <source>
        <dbReference type="Proteomes" id="UP001139887"/>
    </source>
</evidence>
<dbReference type="Gene3D" id="3.40.50.10190">
    <property type="entry name" value="BRCT domain"/>
    <property type="match status" value="1"/>
</dbReference>
<comment type="caution">
    <text evidence="2">The sequence shown here is derived from an EMBL/GenBank/DDBJ whole genome shotgun (WGS) entry which is preliminary data.</text>
</comment>
<feature type="compositionally biased region" description="Polar residues" evidence="1">
    <location>
        <begin position="657"/>
        <end position="677"/>
    </location>
</feature>
<reference evidence="2" key="1">
    <citation type="submission" date="2022-07" db="EMBL/GenBank/DDBJ databases">
        <title>Phylogenomic reconstructions and comparative analyses of Kickxellomycotina fungi.</title>
        <authorList>
            <person name="Reynolds N.K."/>
            <person name="Stajich J.E."/>
            <person name="Barry K."/>
            <person name="Grigoriev I.V."/>
            <person name="Crous P."/>
            <person name="Smith M.E."/>
        </authorList>
    </citation>
    <scope>NUCLEOTIDE SEQUENCE</scope>
    <source>
        <strain evidence="2">NRRL 1566</strain>
    </source>
</reference>
<feature type="compositionally biased region" description="Low complexity" evidence="1">
    <location>
        <begin position="541"/>
        <end position="553"/>
    </location>
</feature>
<feature type="compositionally biased region" description="Polar residues" evidence="1">
    <location>
        <begin position="486"/>
        <end position="508"/>
    </location>
</feature>
<dbReference type="Proteomes" id="UP001139887">
    <property type="component" value="Unassembled WGS sequence"/>
</dbReference>
<feature type="region of interest" description="Disordered" evidence="1">
    <location>
        <begin position="360"/>
        <end position="677"/>
    </location>
</feature>
<feature type="compositionally biased region" description="Polar residues" evidence="1">
    <location>
        <begin position="360"/>
        <end position="372"/>
    </location>
</feature>
<feature type="region of interest" description="Disordered" evidence="1">
    <location>
        <begin position="219"/>
        <end position="278"/>
    </location>
</feature>
<dbReference type="EMBL" id="JANBUW010000015">
    <property type="protein sequence ID" value="KAJ2851228.1"/>
    <property type="molecule type" value="Genomic_DNA"/>
</dbReference>
<feature type="compositionally biased region" description="Pro residues" evidence="1">
    <location>
        <begin position="560"/>
        <end position="573"/>
    </location>
</feature>
<name>A0A9W8I991_9FUNG</name>
<dbReference type="InterPro" id="IPR036420">
    <property type="entry name" value="BRCT_dom_sf"/>
</dbReference>
<feature type="region of interest" description="Disordered" evidence="1">
    <location>
        <begin position="846"/>
        <end position="931"/>
    </location>
</feature>
<proteinExistence type="predicted"/>
<gene>
    <name evidence="2" type="primary">MDC1_1</name>
    <name evidence="2" type="ORF">IWW36_001249</name>
</gene>